<proteinExistence type="predicted"/>
<dbReference type="Proteomes" id="UP000314294">
    <property type="component" value="Unassembled WGS sequence"/>
</dbReference>
<dbReference type="EMBL" id="SRLO01000065">
    <property type="protein sequence ID" value="TNN79405.1"/>
    <property type="molecule type" value="Genomic_DNA"/>
</dbReference>
<keyword evidence="2" id="KW-1185">Reference proteome</keyword>
<dbReference type="AlphaFoldDB" id="A0A4Z2ING8"/>
<evidence type="ECO:0000313" key="2">
    <source>
        <dbReference type="Proteomes" id="UP000314294"/>
    </source>
</evidence>
<reference evidence="1 2" key="1">
    <citation type="submission" date="2019-03" db="EMBL/GenBank/DDBJ databases">
        <title>First draft genome of Liparis tanakae, snailfish: a comprehensive survey of snailfish specific genes.</title>
        <authorList>
            <person name="Kim W."/>
            <person name="Song I."/>
            <person name="Jeong J.-H."/>
            <person name="Kim D."/>
            <person name="Kim S."/>
            <person name="Ryu S."/>
            <person name="Song J.Y."/>
            <person name="Lee S.K."/>
        </authorList>
    </citation>
    <scope>NUCLEOTIDE SEQUENCE [LARGE SCALE GENOMIC DNA]</scope>
    <source>
        <tissue evidence="1">Muscle</tissue>
    </source>
</reference>
<evidence type="ECO:0000313" key="1">
    <source>
        <dbReference type="EMBL" id="TNN79405.1"/>
    </source>
</evidence>
<accession>A0A4Z2ING8</accession>
<gene>
    <name evidence="1" type="ORF">EYF80_010429</name>
</gene>
<comment type="caution">
    <text evidence="1">The sequence shown here is derived from an EMBL/GenBank/DDBJ whole genome shotgun (WGS) entry which is preliminary data.</text>
</comment>
<name>A0A4Z2ING8_9TELE</name>
<organism evidence="1 2">
    <name type="scientific">Liparis tanakae</name>
    <name type="common">Tanaka's snailfish</name>
    <dbReference type="NCBI Taxonomy" id="230148"/>
    <lineage>
        <taxon>Eukaryota</taxon>
        <taxon>Metazoa</taxon>
        <taxon>Chordata</taxon>
        <taxon>Craniata</taxon>
        <taxon>Vertebrata</taxon>
        <taxon>Euteleostomi</taxon>
        <taxon>Actinopterygii</taxon>
        <taxon>Neopterygii</taxon>
        <taxon>Teleostei</taxon>
        <taxon>Neoteleostei</taxon>
        <taxon>Acanthomorphata</taxon>
        <taxon>Eupercaria</taxon>
        <taxon>Perciformes</taxon>
        <taxon>Cottioidei</taxon>
        <taxon>Cottales</taxon>
        <taxon>Liparidae</taxon>
        <taxon>Liparis</taxon>
    </lineage>
</organism>
<protein>
    <submittedName>
        <fullName evidence="1">Uncharacterized protein</fullName>
    </submittedName>
</protein>
<sequence length="138" mass="15224">MEGLLRQLHEDVHRCVQTSTASLQHGQQLTHSSIADEQASALLRHQLGTEAVESLGQHISCRRDRERRGYRKKFSFKSSPSDIGVMNAEDDDGRQDACVRAGAAGKRPAPARSTGSPAVGLGQIWIFRLTPRHRGWGL</sequence>